<dbReference type="Proteomes" id="UP000035265">
    <property type="component" value="Unassembled WGS sequence"/>
</dbReference>
<dbReference type="AlphaFoldDB" id="A0A0H2KM40"/>
<evidence type="ECO:0000313" key="3">
    <source>
        <dbReference type="Proteomes" id="UP000035265"/>
    </source>
</evidence>
<feature type="region of interest" description="Disordered" evidence="1">
    <location>
        <begin position="137"/>
        <end position="189"/>
    </location>
</feature>
<proteinExistence type="predicted"/>
<sequence length="189" mass="19178">MLRDARHHAVEDVAPHHGALAPHRARLDADHAVEPDLAVAALGVPRAGPDVEPVATPPGLVARVARVVLAREHDAEQPVTVRPDEQHGPVLALREVLLEGHPGPDDLPGVRVAVEPRRVLRADATLVVAGVRAGAAAARSRAPGRLAGQGPSGVGPGAGTASGPTASAPSRARASPRCPCRPASPATSA</sequence>
<reference evidence="2 3" key="1">
    <citation type="submission" date="2014-05" db="EMBL/GenBank/DDBJ databases">
        <title>Cellulosimicrobium funkei U11 genome.</title>
        <authorList>
            <person name="Hu C."/>
            <person name="Gong Y."/>
            <person name="Wan W."/>
            <person name="Jiang M."/>
        </authorList>
    </citation>
    <scope>NUCLEOTIDE SEQUENCE [LARGE SCALE GENOMIC DNA]</scope>
    <source>
        <strain evidence="2 3">U11</strain>
    </source>
</reference>
<name>A0A0H2KM40_9MICO</name>
<dbReference type="STRING" id="264251.FB00_11335"/>
<keyword evidence="3" id="KW-1185">Reference proteome</keyword>
<feature type="compositionally biased region" description="Low complexity" evidence="1">
    <location>
        <begin position="137"/>
        <end position="148"/>
    </location>
</feature>
<feature type="compositionally biased region" description="Gly residues" evidence="1">
    <location>
        <begin position="150"/>
        <end position="160"/>
    </location>
</feature>
<evidence type="ECO:0000313" key="2">
    <source>
        <dbReference type="EMBL" id="KLN34590.1"/>
    </source>
</evidence>
<comment type="caution">
    <text evidence="2">The sequence shown here is derived from an EMBL/GenBank/DDBJ whole genome shotgun (WGS) entry which is preliminary data.</text>
</comment>
<accession>A0A0H2KM40</accession>
<protein>
    <submittedName>
        <fullName evidence="2">Uncharacterized protein</fullName>
    </submittedName>
</protein>
<gene>
    <name evidence="2" type="ORF">FB00_11335</name>
</gene>
<organism evidence="2 3">
    <name type="scientific">Cellulosimicrobium funkei</name>
    <dbReference type="NCBI Taxonomy" id="264251"/>
    <lineage>
        <taxon>Bacteria</taxon>
        <taxon>Bacillati</taxon>
        <taxon>Actinomycetota</taxon>
        <taxon>Actinomycetes</taxon>
        <taxon>Micrococcales</taxon>
        <taxon>Promicromonosporaceae</taxon>
        <taxon>Cellulosimicrobium</taxon>
    </lineage>
</organism>
<evidence type="ECO:0000256" key="1">
    <source>
        <dbReference type="SAM" id="MobiDB-lite"/>
    </source>
</evidence>
<feature type="compositionally biased region" description="Low complexity" evidence="1">
    <location>
        <begin position="161"/>
        <end position="189"/>
    </location>
</feature>
<dbReference type="EMBL" id="JNBQ01000012">
    <property type="protein sequence ID" value="KLN34590.1"/>
    <property type="molecule type" value="Genomic_DNA"/>
</dbReference>